<name>A0AA39GVS0_9BILA</name>
<feature type="chain" id="PRO_5041402804" evidence="1">
    <location>
        <begin position="19"/>
        <end position="137"/>
    </location>
</feature>
<sequence length="137" mass="15177">MQAKVILLILFGVGMAAAWPEWPKELTDVANKGKDVASETINDWGRRIGDFWGRRKREAATQLESDDQSPLCGYFCIPPKMVAKGSCAMMCHAFTKLIVTAERSNSYAFAYNKGITTQEGVCLCCSTWEPECVDAMP</sequence>
<keyword evidence="3" id="KW-1185">Reference proteome</keyword>
<comment type="caution">
    <text evidence="2">The sequence shown here is derived from an EMBL/GenBank/DDBJ whole genome shotgun (WGS) entry which is preliminary data.</text>
</comment>
<evidence type="ECO:0000313" key="2">
    <source>
        <dbReference type="EMBL" id="KAK0393643.1"/>
    </source>
</evidence>
<feature type="signal peptide" evidence="1">
    <location>
        <begin position="1"/>
        <end position="18"/>
    </location>
</feature>
<dbReference type="AlphaFoldDB" id="A0AA39GVS0"/>
<gene>
    <name evidence="2" type="ORF">QR680_000331</name>
</gene>
<proteinExistence type="predicted"/>
<reference evidence="2" key="1">
    <citation type="submission" date="2023-06" db="EMBL/GenBank/DDBJ databases">
        <title>Genomic analysis of the entomopathogenic nematode Steinernema hermaphroditum.</title>
        <authorList>
            <person name="Schwarz E.M."/>
            <person name="Heppert J.K."/>
            <person name="Baniya A."/>
            <person name="Schwartz H.T."/>
            <person name="Tan C.-H."/>
            <person name="Antoshechkin I."/>
            <person name="Sternberg P.W."/>
            <person name="Goodrich-Blair H."/>
            <person name="Dillman A.R."/>
        </authorList>
    </citation>
    <scope>NUCLEOTIDE SEQUENCE</scope>
    <source>
        <strain evidence="2">PS9179</strain>
        <tissue evidence="2">Whole animal</tissue>
    </source>
</reference>
<protein>
    <submittedName>
        <fullName evidence="2">Uncharacterized protein</fullName>
    </submittedName>
</protein>
<keyword evidence="1" id="KW-0732">Signal</keyword>
<accession>A0AA39GVS0</accession>
<evidence type="ECO:0000256" key="1">
    <source>
        <dbReference type="SAM" id="SignalP"/>
    </source>
</evidence>
<dbReference type="EMBL" id="JAUCMV010000005">
    <property type="protein sequence ID" value="KAK0393643.1"/>
    <property type="molecule type" value="Genomic_DNA"/>
</dbReference>
<organism evidence="2 3">
    <name type="scientific">Steinernema hermaphroditum</name>
    <dbReference type="NCBI Taxonomy" id="289476"/>
    <lineage>
        <taxon>Eukaryota</taxon>
        <taxon>Metazoa</taxon>
        <taxon>Ecdysozoa</taxon>
        <taxon>Nematoda</taxon>
        <taxon>Chromadorea</taxon>
        <taxon>Rhabditida</taxon>
        <taxon>Tylenchina</taxon>
        <taxon>Panagrolaimomorpha</taxon>
        <taxon>Strongyloidoidea</taxon>
        <taxon>Steinernematidae</taxon>
        <taxon>Steinernema</taxon>
    </lineage>
</organism>
<dbReference type="Proteomes" id="UP001175271">
    <property type="component" value="Unassembled WGS sequence"/>
</dbReference>
<evidence type="ECO:0000313" key="3">
    <source>
        <dbReference type="Proteomes" id="UP001175271"/>
    </source>
</evidence>